<name>A0A5N7CBN6_PETAA</name>
<dbReference type="SMART" id="SM00248">
    <property type="entry name" value="ANK"/>
    <property type="match status" value="5"/>
</dbReference>
<keyword evidence="1" id="KW-0677">Repeat</keyword>
<dbReference type="PANTHER" id="PTHR24161">
    <property type="entry name" value="ANK_REP_REGION DOMAIN-CONTAINING PROTEIN-RELATED"/>
    <property type="match status" value="1"/>
</dbReference>
<dbReference type="SUPFAM" id="SSF48403">
    <property type="entry name" value="Ankyrin repeat"/>
    <property type="match status" value="1"/>
</dbReference>
<protein>
    <submittedName>
        <fullName evidence="5">Ankyrin repeat-containing domain protein</fullName>
    </submittedName>
</protein>
<dbReference type="Pfam" id="PF12796">
    <property type="entry name" value="Ank_2"/>
    <property type="match status" value="1"/>
</dbReference>
<keyword evidence="2 3" id="KW-0040">ANK repeat</keyword>
<dbReference type="Gene3D" id="3.30.559.10">
    <property type="entry name" value="Chloramphenicol acetyltransferase-like domain"/>
    <property type="match status" value="1"/>
</dbReference>
<dbReference type="Gene3D" id="1.25.40.20">
    <property type="entry name" value="Ankyrin repeat-containing domain"/>
    <property type="match status" value="1"/>
</dbReference>
<evidence type="ECO:0000256" key="1">
    <source>
        <dbReference type="ARBA" id="ARBA00022737"/>
    </source>
</evidence>
<evidence type="ECO:0000256" key="4">
    <source>
        <dbReference type="SAM" id="MobiDB-lite"/>
    </source>
</evidence>
<dbReference type="PROSITE" id="PS50088">
    <property type="entry name" value="ANK_REPEAT"/>
    <property type="match status" value="2"/>
</dbReference>
<dbReference type="OrthoDB" id="341259at2759"/>
<feature type="repeat" description="ANK" evidence="3">
    <location>
        <begin position="323"/>
        <end position="346"/>
    </location>
</feature>
<evidence type="ECO:0000313" key="5">
    <source>
        <dbReference type="EMBL" id="KAE8391545.1"/>
    </source>
</evidence>
<proteinExistence type="predicted"/>
<gene>
    <name evidence="5" type="ORF">BDV23DRAFT_182356</name>
</gene>
<evidence type="ECO:0000256" key="3">
    <source>
        <dbReference type="PROSITE-ProRule" id="PRU00023"/>
    </source>
</evidence>
<dbReference type="InterPro" id="IPR002110">
    <property type="entry name" value="Ankyrin_rpt"/>
</dbReference>
<sequence>MAVKIATALDHVHVTVSHSMQCANNGATAALGSPFNLGPADYLVFPTVPIRVVRLQFNTSGKVPEIIDLDTGAELPEAWCSARLDDIASASTSGRILMPNLPASGNALLPPFDQMIEGVCHDPILAIKHTRFACGGVALDIPLHHIVCDAHGSFQFVRDLGETYRGPQTSGSHTNATPILSSPPEIPPCLSDPNVMSPEERQETPNYQPLVFYTEKDNDDIRQQDPPPQSERNGYLGIVERLLERGADPAVIDVRVWSILSRDAQEDYAEIVSLLIKHPNKTTDPVDVQGRIPLSRAAEEGHIEVVRLLLAREDVDANFRDGAGRTPLAWAACGGHEDVVKLLLDHPNVEADTKCDRNWTPLAREAQEGHEEVVKLLLGREGIDIHFKDDEGCDPLDHASTGGREGVRKLLQNRIYSDLNGDEG</sequence>
<evidence type="ECO:0000256" key="2">
    <source>
        <dbReference type="ARBA" id="ARBA00023043"/>
    </source>
</evidence>
<dbReference type="Proteomes" id="UP000326877">
    <property type="component" value="Unassembled WGS sequence"/>
</dbReference>
<dbReference type="AlphaFoldDB" id="A0A5N7CBN6"/>
<dbReference type="InterPro" id="IPR036770">
    <property type="entry name" value="Ankyrin_rpt-contain_sf"/>
</dbReference>
<dbReference type="PROSITE" id="PS50297">
    <property type="entry name" value="ANK_REP_REGION"/>
    <property type="match status" value="2"/>
</dbReference>
<feature type="region of interest" description="Disordered" evidence="4">
    <location>
        <begin position="167"/>
        <end position="206"/>
    </location>
</feature>
<dbReference type="PANTHER" id="PTHR24161:SF121">
    <property type="entry name" value="M-PHASE PHOSPHOPROTEIN 8"/>
    <property type="match status" value="1"/>
</dbReference>
<feature type="compositionally biased region" description="Polar residues" evidence="4">
    <location>
        <begin position="167"/>
        <end position="180"/>
    </location>
</feature>
<reference evidence="5" key="1">
    <citation type="submission" date="2019-04" db="EMBL/GenBank/DDBJ databases">
        <title>Friends and foes A comparative genomics studyof 23 Aspergillus species from section Flavi.</title>
        <authorList>
            <consortium name="DOE Joint Genome Institute"/>
            <person name="Kjaerbolling I."/>
            <person name="Vesth T."/>
            <person name="Frisvad J.C."/>
            <person name="Nybo J.L."/>
            <person name="Theobald S."/>
            <person name="Kildgaard S."/>
            <person name="Isbrandt T."/>
            <person name="Kuo A."/>
            <person name="Sato A."/>
            <person name="Lyhne E.K."/>
            <person name="Kogle M.E."/>
            <person name="Wiebenga A."/>
            <person name="Kun R.S."/>
            <person name="Lubbers R.J."/>
            <person name="Makela M.R."/>
            <person name="Barry K."/>
            <person name="Chovatia M."/>
            <person name="Clum A."/>
            <person name="Daum C."/>
            <person name="Haridas S."/>
            <person name="He G."/>
            <person name="LaButti K."/>
            <person name="Lipzen A."/>
            <person name="Mondo S."/>
            <person name="Riley R."/>
            <person name="Salamov A."/>
            <person name="Simmons B.A."/>
            <person name="Magnuson J.K."/>
            <person name="Henrissat B."/>
            <person name="Mortensen U.H."/>
            <person name="Larsen T.O."/>
            <person name="Devries R.P."/>
            <person name="Grigoriev I.V."/>
            <person name="Machida M."/>
            <person name="Baker S.E."/>
            <person name="Andersen M.R."/>
        </authorList>
    </citation>
    <scope>NUCLEOTIDE SEQUENCE [LARGE SCALE GENOMIC DNA]</scope>
    <source>
        <strain evidence="5">IBT 14317</strain>
    </source>
</reference>
<dbReference type="Pfam" id="PF02458">
    <property type="entry name" value="Transferase"/>
    <property type="match status" value="1"/>
</dbReference>
<organism evidence="5">
    <name type="scientific">Petromyces alliaceus</name>
    <name type="common">Aspergillus alliaceus</name>
    <dbReference type="NCBI Taxonomy" id="209559"/>
    <lineage>
        <taxon>Eukaryota</taxon>
        <taxon>Fungi</taxon>
        <taxon>Dikarya</taxon>
        <taxon>Ascomycota</taxon>
        <taxon>Pezizomycotina</taxon>
        <taxon>Eurotiomycetes</taxon>
        <taxon>Eurotiomycetidae</taxon>
        <taxon>Eurotiales</taxon>
        <taxon>Aspergillaceae</taxon>
        <taxon>Aspergillus</taxon>
        <taxon>Aspergillus subgen. Circumdati</taxon>
    </lineage>
</organism>
<dbReference type="InterPro" id="IPR023213">
    <property type="entry name" value="CAT-like_dom_sf"/>
</dbReference>
<accession>A0A5N7CBN6</accession>
<feature type="repeat" description="ANK" evidence="3">
    <location>
        <begin position="289"/>
        <end position="310"/>
    </location>
</feature>
<dbReference type="EMBL" id="ML735244">
    <property type="protein sequence ID" value="KAE8391545.1"/>
    <property type="molecule type" value="Genomic_DNA"/>
</dbReference>